<dbReference type="Proteomes" id="UP001374535">
    <property type="component" value="Chromosome 3"/>
</dbReference>
<dbReference type="EMBL" id="CP144698">
    <property type="protein sequence ID" value="WVZ17242.1"/>
    <property type="molecule type" value="Genomic_DNA"/>
</dbReference>
<dbReference type="AlphaFoldDB" id="A0AAQ3NYP7"/>
<evidence type="ECO:0000313" key="1">
    <source>
        <dbReference type="EMBL" id="WVZ17242.1"/>
    </source>
</evidence>
<keyword evidence="2" id="KW-1185">Reference proteome</keyword>
<protein>
    <submittedName>
        <fullName evidence="1">Uncharacterized protein</fullName>
    </submittedName>
</protein>
<gene>
    <name evidence="1" type="ORF">V8G54_010224</name>
</gene>
<name>A0AAQ3NYP7_VIGMU</name>
<organism evidence="1 2">
    <name type="scientific">Vigna mungo</name>
    <name type="common">Black gram</name>
    <name type="synonym">Phaseolus mungo</name>
    <dbReference type="NCBI Taxonomy" id="3915"/>
    <lineage>
        <taxon>Eukaryota</taxon>
        <taxon>Viridiplantae</taxon>
        <taxon>Streptophyta</taxon>
        <taxon>Embryophyta</taxon>
        <taxon>Tracheophyta</taxon>
        <taxon>Spermatophyta</taxon>
        <taxon>Magnoliopsida</taxon>
        <taxon>eudicotyledons</taxon>
        <taxon>Gunneridae</taxon>
        <taxon>Pentapetalae</taxon>
        <taxon>rosids</taxon>
        <taxon>fabids</taxon>
        <taxon>Fabales</taxon>
        <taxon>Fabaceae</taxon>
        <taxon>Papilionoideae</taxon>
        <taxon>50 kb inversion clade</taxon>
        <taxon>NPAAA clade</taxon>
        <taxon>indigoferoid/millettioid clade</taxon>
        <taxon>Phaseoleae</taxon>
        <taxon>Vigna</taxon>
    </lineage>
</organism>
<accession>A0AAQ3NYP7</accession>
<reference evidence="1 2" key="1">
    <citation type="journal article" date="2023" name="Life. Sci Alliance">
        <title>Evolutionary insights into 3D genome organization and epigenetic landscape of Vigna mungo.</title>
        <authorList>
            <person name="Junaid A."/>
            <person name="Singh B."/>
            <person name="Bhatia S."/>
        </authorList>
    </citation>
    <scope>NUCLEOTIDE SEQUENCE [LARGE SCALE GENOMIC DNA]</scope>
    <source>
        <strain evidence="1">Urdbean</strain>
    </source>
</reference>
<sequence>MRFEAEDNVWEELIQARPSATKWRVNTIRRYDLMGVVFRPLDKHVELNQNMEYIPKEPIYPGFTNPTPPSPPSVDDYSLCQTQYMPSVPFGGTTSSRGSKRKAPMVDKISNMAERQVIAMENRNEILSKQTEILRRTPTFTYTKGDIYEMLSAMNISDESFLERCYDFLCGNPTCTKRLMGVPPHKRWNKLCKMMMGAPTYVRPSVVEILDQRRFFSGSHQMEHYATDFYTRNIVRPFYPDLTKVFYSHMRISRNGYLLSELNVAHIKYEGQKLCYANIPYDFPYDHEMALATMTKPEMQGQRVKTVGFLIIHDRLLPYVIVHMLTPRPGNFANICLNARPMDDTPLPYVVLITQIMQYSGVYLDVDASNQMGTMQYFSTNSLKRLNIVNVYCVWQHDVGDDEDKEPPQHHSP</sequence>
<evidence type="ECO:0000313" key="2">
    <source>
        <dbReference type="Proteomes" id="UP001374535"/>
    </source>
</evidence>
<proteinExistence type="predicted"/>